<reference evidence="12 13" key="1">
    <citation type="submission" date="2019-02" db="EMBL/GenBank/DDBJ databases">
        <title>Deep-cultivation of Planctomycetes and their phenomic and genomic characterization uncovers novel biology.</title>
        <authorList>
            <person name="Wiegand S."/>
            <person name="Jogler M."/>
            <person name="Boedeker C."/>
            <person name="Pinto D."/>
            <person name="Vollmers J."/>
            <person name="Rivas-Marin E."/>
            <person name="Kohn T."/>
            <person name="Peeters S.H."/>
            <person name="Heuer A."/>
            <person name="Rast P."/>
            <person name="Oberbeckmann S."/>
            <person name="Bunk B."/>
            <person name="Jeske O."/>
            <person name="Meyerdierks A."/>
            <person name="Storesund J.E."/>
            <person name="Kallscheuer N."/>
            <person name="Luecker S."/>
            <person name="Lage O.M."/>
            <person name="Pohl T."/>
            <person name="Merkel B.J."/>
            <person name="Hornburger P."/>
            <person name="Mueller R.-W."/>
            <person name="Bruemmer F."/>
            <person name="Labrenz M."/>
            <person name="Spormann A.M."/>
            <person name="Op den Camp H."/>
            <person name="Overmann J."/>
            <person name="Amann R."/>
            <person name="Jetten M.S.M."/>
            <person name="Mascher T."/>
            <person name="Medema M.H."/>
            <person name="Devos D.P."/>
            <person name="Kaster A.-K."/>
            <person name="Ovreas L."/>
            <person name="Rohde M."/>
            <person name="Galperin M.Y."/>
            <person name="Jogler C."/>
        </authorList>
    </citation>
    <scope>NUCLEOTIDE SEQUENCE [LARGE SCALE GENOMIC DNA]</scope>
    <source>
        <strain evidence="12 13">Pla133</strain>
    </source>
</reference>
<keyword evidence="4" id="KW-0479">Metal-binding</keyword>
<evidence type="ECO:0000313" key="12">
    <source>
        <dbReference type="EMBL" id="QDU69407.1"/>
    </source>
</evidence>
<comment type="similarity">
    <text evidence="8">Belongs to the bacterial reverse transcriptase family.</text>
</comment>
<gene>
    <name evidence="12" type="primary">ltrA_4</name>
    <name evidence="11" type="synonym">ltrA_3</name>
    <name evidence="11" type="ORF">Pla133_35710</name>
    <name evidence="12" type="ORF">Pla133_45260</name>
</gene>
<dbReference type="Proteomes" id="UP000316921">
    <property type="component" value="Chromosome"/>
</dbReference>
<evidence type="ECO:0000256" key="1">
    <source>
        <dbReference type="ARBA" id="ARBA00012493"/>
    </source>
</evidence>
<keyword evidence="2" id="KW-0808">Transferase</keyword>
<organism evidence="12 13">
    <name type="scientific">Engelhardtia mirabilis</name>
    <dbReference type="NCBI Taxonomy" id="2528011"/>
    <lineage>
        <taxon>Bacteria</taxon>
        <taxon>Pseudomonadati</taxon>
        <taxon>Planctomycetota</taxon>
        <taxon>Planctomycetia</taxon>
        <taxon>Planctomycetia incertae sedis</taxon>
        <taxon>Engelhardtia</taxon>
    </lineage>
</organism>
<comment type="catalytic activity">
    <reaction evidence="9">
        <text>DNA(n) + a 2'-deoxyribonucleoside 5'-triphosphate = DNA(n+1) + diphosphate</text>
        <dbReference type="Rhea" id="RHEA:22508"/>
        <dbReference type="Rhea" id="RHEA-COMP:17339"/>
        <dbReference type="Rhea" id="RHEA-COMP:17340"/>
        <dbReference type="ChEBI" id="CHEBI:33019"/>
        <dbReference type="ChEBI" id="CHEBI:61560"/>
        <dbReference type="ChEBI" id="CHEBI:173112"/>
        <dbReference type="EC" id="2.7.7.49"/>
    </reaction>
</comment>
<keyword evidence="6" id="KW-0695">RNA-directed DNA polymerase</keyword>
<dbReference type="InterPro" id="IPR051083">
    <property type="entry name" value="GrpII_Intron_Splice-Mob/Def"/>
</dbReference>
<dbReference type="PANTHER" id="PTHR34047">
    <property type="entry name" value="NUCLEAR INTRON MATURASE 1, MITOCHONDRIAL-RELATED"/>
    <property type="match status" value="1"/>
</dbReference>
<name>A0A518BQZ9_9BACT</name>
<dbReference type="PANTHER" id="PTHR34047:SF8">
    <property type="entry name" value="PROTEIN YKFC"/>
    <property type="match status" value="1"/>
</dbReference>
<evidence type="ECO:0000256" key="2">
    <source>
        <dbReference type="ARBA" id="ARBA00022679"/>
    </source>
</evidence>
<dbReference type="InterPro" id="IPR000477">
    <property type="entry name" value="RT_dom"/>
</dbReference>
<dbReference type="CDD" id="cd01651">
    <property type="entry name" value="RT_G2_intron"/>
    <property type="match status" value="1"/>
</dbReference>
<dbReference type="KEGG" id="pbap:Pla133_35710"/>
<dbReference type="GO" id="GO:0051607">
    <property type="term" value="P:defense response to virus"/>
    <property type="evidence" value="ECO:0007669"/>
    <property type="project" value="UniProtKB-KW"/>
</dbReference>
<proteinExistence type="inferred from homology"/>
<dbReference type="InterPro" id="IPR043502">
    <property type="entry name" value="DNA/RNA_pol_sf"/>
</dbReference>
<evidence type="ECO:0000313" key="13">
    <source>
        <dbReference type="Proteomes" id="UP000316921"/>
    </source>
</evidence>
<keyword evidence="7" id="KW-0051">Antiviral defense</keyword>
<dbReference type="AlphaFoldDB" id="A0A518BQZ9"/>
<evidence type="ECO:0000256" key="3">
    <source>
        <dbReference type="ARBA" id="ARBA00022695"/>
    </source>
</evidence>
<dbReference type="SUPFAM" id="SSF56672">
    <property type="entry name" value="DNA/RNA polymerases"/>
    <property type="match status" value="1"/>
</dbReference>
<dbReference type="EMBL" id="CP036287">
    <property type="protein sequence ID" value="QDU68474.1"/>
    <property type="molecule type" value="Genomic_DNA"/>
</dbReference>
<dbReference type="InterPro" id="IPR000123">
    <property type="entry name" value="Reverse_transcriptase_msDNA"/>
</dbReference>
<dbReference type="Pfam" id="PF08388">
    <property type="entry name" value="GIIM"/>
    <property type="match status" value="1"/>
</dbReference>
<evidence type="ECO:0000313" key="11">
    <source>
        <dbReference type="EMBL" id="QDU68474.1"/>
    </source>
</evidence>
<dbReference type="NCBIfam" id="TIGR04416">
    <property type="entry name" value="group_II_RT_mat"/>
    <property type="match status" value="1"/>
</dbReference>
<dbReference type="InterPro" id="IPR013597">
    <property type="entry name" value="Mat_intron_G2"/>
</dbReference>
<keyword evidence="13" id="KW-1185">Reference proteome</keyword>
<dbReference type="Pfam" id="PF00078">
    <property type="entry name" value="RVT_1"/>
    <property type="match status" value="1"/>
</dbReference>
<dbReference type="InterPro" id="IPR030931">
    <property type="entry name" value="Group_II_RT_mat"/>
</dbReference>
<dbReference type="GO" id="GO:0046872">
    <property type="term" value="F:metal ion binding"/>
    <property type="evidence" value="ECO:0007669"/>
    <property type="project" value="UniProtKB-KW"/>
</dbReference>
<dbReference type="GO" id="GO:0003964">
    <property type="term" value="F:RNA-directed DNA polymerase activity"/>
    <property type="evidence" value="ECO:0007669"/>
    <property type="project" value="UniProtKB-KW"/>
</dbReference>
<dbReference type="PROSITE" id="PS50878">
    <property type="entry name" value="RT_POL"/>
    <property type="match status" value="1"/>
</dbReference>
<dbReference type="EMBL" id="CP036287">
    <property type="protein sequence ID" value="QDU69407.1"/>
    <property type="molecule type" value="Genomic_DNA"/>
</dbReference>
<keyword evidence="5" id="KW-0460">Magnesium</keyword>
<feature type="domain" description="Reverse transcriptase" evidence="10">
    <location>
        <begin position="45"/>
        <end position="270"/>
    </location>
</feature>
<dbReference type="PRINTS" id="PR00866">
    <property type="entry name" value="RNADNAPOLMS"/>
</dbReference>
<dbReference type="GO" id="GO:0003723">
    <property type="term" value="F:RNA binding"/>
    <property type="evidence" value="ECO:0007669"/>
    <property type="project" value="InterPro"/>
</dbReference>
<dbReference type="KEGG" id="pbap:Pla133_45260"/>
<evidence type="ECO:0000256" key="4">
    <source>
        <dbReference type="ARBA" id="ARBA00022723"/>
    </source>
</evidence>
<evidence type="ECO:0000256" key="6">
    <source>
        <dbReference type="ARBA" id="ARBA00022918"/>
    </source>
</evidence>
<keyword evidence="3" id="KW-0548">Nucleotidyltransferase</keyword>
<evidence type="ECO:0000256" key="8">
    <source>
        <dbReference type="ARBA" id="ARBA00034120"/>
    </source>
</evidence>
<sequence length="409" mass="46917">MEAVLERRNMEAALRRVKKNRGSPGVDGMTTDELLPYLRGHWARIRASLLDSTYTPAPIKRQSVPKSGGGTRELGIPTVLDRLIQQALLQVLQPIFDPTFSEHSFGFRPGRSAHDALRAATRHVQSGHRVVVDVDLEKFFDRVHHDVLMGKLAKRIEDRRVLRLIRRYLQSGVMVDGVLMQRWEGTPQGGPLSPLLANVLLDEVDKELEVRGHAFVRYADDARVFVRSQRAGERVLGQLRTLFGRLRLRINEAKSAVAPAWDRPFLGYSMWVAPGKTVRLRVARKALDKMKDRVRQITRRHAGRSLSHVIGELRSYLLGWHGYFALAATPRLFATLDQWIRRRLRALQLHQWKRGRTVFRELRLRGASTRVAAEVAAQTHRWWWNACHRVHLILRNSHFAQLGLPQLAP</sequence>
<dbReference type="EC" id="2.7.7.49" evidence="1"/>
<evidence type="ECO:0000256" key="5">
    <source>
        <dbReference type="ARBA" id="ARBA00022842"/>
    </source>
</evidence>
<protein>
    <recommendedName>
        <fullName evidence="1">RNA-directed DNA polymerase</fullName>
        <ecNumber evidence="1">2.7.7.49</ecNumber>
    </recommendedName>
</protein>
<evidence type="ECO:0000259" key="10">
    <source>
        <dbReference type="PROSITE" id="PS50878"/>
    </source>
</evidence>
<evidence type="ECO:0000256" key="9">
    <source>
        <dbReference type="ARBA" id="ARBA00048173"/>
    </source>
</evidence>
<evidence type="ECO:0000256" key="7">
    <source>
        <dbReference type="ARBA" id="ARBA00023118"/>
    </source>
</evidence>
<accession>A0A518BQZ9</accession>